<dbReference type="InterPro" id="IPR003598">
    <property type="entry name" value="Ig_sub2"/>
</dbReference>
<evidence type="ECO:0000256" key="6">
    <source>
        <dbReference type="ARBA" id="ARBA00023157"/>
    </source>
</evidence>
<keyword evidence="6" id="KW-1015">Disulfide bond</keyword>
<keyword evidence="3 8" id="KW-0732">Signal</keyword>
<keyword evidence="11" id="KW-1185">Reference proteome</keyword>
<dbReference type="Gene3D" id="2.60.40.4070">
    <property type="match status" value="1"/>
</dbReference>
<dbReference type="SMART" id="SM00369">
    <property type="entry name" value="LRR_TYP"/>
    <property type="match status" value="28"/>
</dbReference>
<sequence>MANPLSIKKKQVQNKSVTIIRALALLLVFAGMFTVPALAQDKARKTEKVGLEEVQLELEKTVIKAMEANAASYYKDGVIDTAAYRALFKKSLRKLFKTRNDRVEDYGRLQQEEQQILQQAEYLFREKSLLKKKKQISPQPPLGRKEKATQPAYEQEKLEGNGNTPEYRNMQEDEKERYEEKIKEKEQEILEKIRATFETEKVENGQIREKVKKLKEEYERQQLKVSSESDDERRYMQQAGQRDKERHEQERKEREEEILKNIRATFQTEKPKVKFEGIDIQQFQNRNAEIPRGQLIQNGNRLSYQNGQENPVHPGLDTEREYLQEERKAEEGYGNRAWSEKRKKSDEEVRAMNMDQAAGMEVQANETDSLALVALYNATNGDNWDNNENWLDGPLNTWYGVDLNEEGRVISIYLWSNNLSGELPQEIANLSELIQLTLPYNELTGTIPEGLSNLPLRYIQLSGNQLDRQVLSVVSNISTLEGLYLRDNDFGGSIPEGVGSLSNLVELDLLGNELEGGTPPGFGSLSLSYLRLDDNNLDRQVLIDISSISSLVILYAGENNFGGTIPSELSNLINLVVLDLSGNQFDGSIPSGFSNLSLTYLNLSNNQLDRQVMTDVSAIETLESLYIGGNSFGGTISVDLANIPNLRRLDLAYNQFEGTIPPGFENLPLDYLRLNSNNLDEQVLVDVSTIESLETLYLTNNNLSGTVPVELANLTNLERLNLSDNPLNGAIPDEFTTLSNLRYLYLYDTDLDYLPDLTALTNLWTLDLWQSKFTFDDLVPNKDVANNFWYNPQKPFGNPQLLEPELGETITFGVDLDYDGNQYQWYKDGVLLEGETTTEISISHITESDYGIYVAEVTNPALPDLTLASEPIAVVPAGYEEAVEADSLALVALYNATGGPNWNTNNNWLDGPLSTWEGVTTNAFGRVVELSLRYNWETMNGQLPSEIGDLDALRILNLYGNNFSGSIPEEIGQLTKLRYLSLGNNEFSGSIPEELADLTQLESLNLSNNDLEGALAESFSNLPLTYLNLSRNQLNREILADVSTISSLVDLYIGDNNFGGTIPSELTNLTNLRGLGLYGNQLTGSLPVGFSNLSLTYLNLSNNQLNQQILTDVSNIESLERLYLWSNNLPGNVPVELSNLTNLERLDLSNNPLNGAIPDEFTNLPNLRYLYLLDTDLDYLPDLSALTNLWTLDLWQSKFTFDDLVPNKDVADNFYYNPQKPFGSPQLLEPELGESIMFGIDLDYEGNQYQWYKDGVLLEGETATEISISHITESDYGIYVAEVTNASLPDLTLASEPIAVVPEGYEEEVEADSLALVAMYNATGGPNWNNNNNWLDGPLSTWEGVTTNAFGRVVELSLQYNYLSGQIPSEIGDLDVLRILNLYGNNLSGSIPVEIGQIKRLIYISLGGNEFSDSIPEELVYLTHLESLNLSYNDLEGTLAEGFSNLPLTYLNLSSNQLDRQVLDVVHDITSLESLYLGYNNFGGTIPSGLENLTNLVELDLSGNQFEGSISSGFSNLPLTYLYLSSNQLDPQVMTDVSTISSLIGLDLSSNGFQGEIPSALANLSNLRSLELDYNQFEGTIPSGFENLLVEYLRLNGNQLDPQVLIDVSNMESLVSLYLNDNDFGGDIPPELGNLNDLEDLYLERNEFEGEIPAELGNLSNLNYLNLSYNELIGEVPEEFNNLAEINGLYLYQTNLDSLPDLSALSNLWTLDVWQAKFTFDDLVPNKDVPNNFYYNSQKPFGNPQLLEPELGETLTLSIDLDYEGNQYQWYKNGVLLEGATDTEITISHVTESDYGTYIAEVTNPALPDLILESEPISLLQDGAVEADSLALVALYNATEGPNWNTNTNWLEGPLDTWEGVTVGFSGRVVELNLRYNNLSGELPEAIEDLTALQVLDLYGNNLNGPIPAEIGQLTSLNYLSLGNNDFKDSIPEEIGDLVSLTYLTLRSNELTGTIPEELSNLTQLESLNLSNNDLEGTLTESFSNLPLTYLNLSSNQLDRQVFDVVQDMVGLERVYLSYNNFGGTIPPGLANLANLRTLNLSGNQFEGSIPSAFSSLSIDYLYLSSNELDPQVMTDVSAISSLRGLDLGWNGFQGEIPSALANLPNLRSLELDYNQFEGTMPASFENLPLEQLRLNDNQLDPQVLVDVSNVQSLESLYLDDNDFGGTIPSGLGNLTNLRELDLDGNEFVGEIPATIGNLTNLWMLDLSDNLIKGAVPSEFTNLTRLSDLYLYRTNLDSLPDLSSLSNLWGLEVWDAKFTFDDLVPNKDVANYFWYNPQKPFGERDTLAAPEGSSITFGINLDYEGNEYQWYKDGTVLNGETSKQITITSVSESDYGTYTALVTNPALADLTLQSEPIILEEGEGLPNNADYSIMLSVSDDVDHTTTLTIGTAPDATTGYDAAYDQYAPPAPPTGAFDARIRFGDEDYLRFYQPTTSTSTEWPVRLRGASGTTSLSISWDPAALPQEGVVVLNSPSAGINQLNMAEYSHVNISEDELTDIVITHSLFEEYEVSYAEGWNLVGLALEEDHEHFSELFSDAISGTLFGFDGTYYVSDTLGMGEGYWLRFSQSEEVSYTGTTVDKVDRTLQEGWNLISGHAGCIPSCQLEDSEGIVIPGTMFGFNGVYQSADGLNGGHGYWLRTSDAGTVSIEPAPLAKSKEPSLQQVLSGSYHQVQVHSGDQQGMTLYFGETGAEMEKAIDNQQVILPPLPPKGAFDARLNSDRWWLARDSITIKVQQAEVPVTFTLGFSDQTSKEVFKLTEYGGQAPPRETVLEGGRKLQLQSSTTRVIVQALTELELLGTPEEYQLLQNYPNPFNPETTIRYALPEKSEVRVEIFNVMGQLVQTLVNEEQSAGFHEVRFDASMLSSGMYLYRIKAEDFVQTKRMVLLK</sequence>
<feature type="signal peptide" evidence="8">
    <location>
        <begin position="1"/>
        <end position="39"/>
    </location>
</feature>
<dbReference type="FunFam" id="3.80.10.10:FF:000400">
    <property type="entry name" value="Nuclear pore complex protein NUP107"/>
    <property type="match status" value="2"/>
</dbReference>
<feature type="compositionally biased region" description="Basic and acidic residues" evidence="7">
    <location>
        <begin position="231"/>
        <end position="255"/>
    </location>
</feature>
<dbReference type="InterPro" id="IPR013783">
    <property type="entry name" value="Ig-like_fold"/>
</dbReference>
<dbReference type="PANTHER" id="PTHR48060">
    <property type="entry name" value="DNA DAMAGE-REPAIR/TOLERATION PROTEIN DRT100"/>
    <property type="match status" value="1"/>
</dbReference>
<dbReference type="InterPro" id="IPR003599">
    <property type="entry name" value="Ig_sub"/>
</dbReference>
<dbReference type="OrthoDB" id="627712at2"/>
<evidence type="ECO:0000256" key="4">
    <source>
        <dbReference type="ARBA" id="ARBA00022737"/>
    </source>
</evidence>
<evidence type="ECO:0000256" key="1">
    <source>
        <dbReference type="ARBA" id="ARBA00004370"/>
    </source>
</evidence>
<dbReference type="GO" id="GO:0009653">
    <property type="term" value="P:anatomical structure morphogenesis"/>
    <property type="evidence" value="ECO:0007669"/>
    <property type="project" value="UniProtKB-ARBA"/>
</dbReference>
<evidence type="ECO:0000313" key="10">
    <source>
        <dbReference type="EMBL" id="SMO50641.1"/>
    </source>
</evidence>
<dbReference type="InterPro" id="IPR036179">
    <property type="entry name" value="Ig-like_dom_sf"/>
</dbReference>
<dbReference type="SUPFAM" id="SSF52058">
    <property type="entry name" value="L domain-like"/>
    <property type="match status" value="6"/>
</dbReference>
<dbReference type="Pfam" id="PF00560">
    <property type="entry name" value="LRR_1"/>
    <property type="match status" value="11"/>
</dbReference>
<dbReference type="FunFam" id="3.80.10.10:FF:001678">
    <property type="entry name" value="Calmodulin-binding receptor kinase CaMRLK"/>
    <property type="match status" value="1"/>
</dbReference>
<proteinExistence type="predicted"/>
<protein>
    <submittedName>
        <fullName evidence="10">Por secretion system C-terminal sorting domain-containing protein</fullName>
    </submittedName>
</protein>
<dbReference type="InterPro" id="IPR032675">
    <property type="entry name" value="LRR_dom_sf"/>
</dbReference>
<dbReference type="SMART" id="SM00408">
    <property type="entry name" value="IGc2"/>
    <property type="match status" value="3"/>
</dbReference>
<name>A0A521BVK2_9BACT</name>
<dbReference type="Gene3D" id="3.80.10.10">
    <property type="entry name" value="Ribonuclease Inhibitor"/>
    <property type="match status" value="9"/>
</dbReference>
<comment type="subcellular location">
    <subcellularLocation>
        <location evidence="1">Membrane</location>
    </subcellularLocation>
</comment>
<dbReference type="EMBL" id="FXTP01000003">
    <property type="protein sequence ID" value="SMO50641.1"/>
    <property type="molecule type" value="Genomic_DNA"/>
</dbReference>
<dbReference type="Pfam" id="PF23598">
    <property type="entry name" value="LRR_14"/>
    <property type="match status" value="3"/>
</dbReference>
<evidence type="ECO:0000256" key="2">
    <source>
        <dbReference type="ARBA" id="ARBA00022614"/>
    </source>
</evidence>
<dbReference type="SUPFAM" id="SSF52047">
    <property type="entry name" value="RNI-like"/>
    <property type="match status" value="1"/>
</dbReference>
<keyword evidence="2" id="KW-0433">Leucine-rich repeat</keyword>
<evidence type="ECO:0000256" key="5">
    <source>
        <dbReference type="ARBA" id="ARBA00023136"/>
    </source>
</evidence>
<dbReference type="InterPro" id="IPR026444">
    <property type="entry name" value="Secre_tail"/>
</dbReference>
<feature type="region of interest" description="Disordered" evidence="7">
    <location>
        <begin position="133"/>
        <end position="174"/>
    </location>
</feature>
<dbReference type="InterPro" id="IPR007110">
    <property type="entry name" value="Ig-like_dom"/>
</dbReference>
<dbReference type="PANTHER" id="PTHR48060:SF7">
    <property type="entry name" value="DNA DAMAGE-REPAIR_TOLERATION PROTEIN DRT100"/>
    <property type="match status" value="1"/>
</dbReference>
<dbReference type="FunFam" id="3.80.10.10:FF:000041">
    <property type="entry name" value="LRR receptor-like serine/threonine-protein kinase ERECTA"/>
    <property type="match status" value="2"/>
</dbReference>
<keyword evidence="5" id="KW-0472">Membrane</keyword>
<dbReference type="InterPro" id="IPR003591">
    <property type="entry name" value="Leu-rich_rpt_typical-subtyp"/>
</dbReference>
<evidence type="ECO:0000256" key="8">
    <source>
        <dbReference type="SAM" id="SignalP"/>
    </source>
</evidence>
<evidence type="ECO:0000256" key="7">
    <source>
        <dbReference type="SAM" id="MobiDB-lite"/>
    </source>
</evidence>
<dbReference type="SUPFAM" id="SSF48726">
    <property type="entry name" value="Immunoglobulin"/>
    <property type="match status" value="3"/>
</dbReference>
<dbReference type="SMART" id="SM00365">
    <property type="entry name" value="LRR_SD22"/>
    <property type="match status" value="17"/>
</dbReference>
<dbReference type="FunFam" id="3.80.10.10:FF:000095">
    <property type="entry name" value="LRR receptor-like serine/threonine-protein kinase GSO1"/>
    <property type="match status" value="3"/>
</dbReference>
<dbReference type="RefSeq" id="WP_142453516.1">
    <property type="nucleotide sequence ID" value="NZ_FXTP01000003.1"/>
</dbReference>
<keyword evidence="4" id="KW-0677">Repeat</keyword>
<dbReference type="Pfam" id="PF18962">
    <property type="entry name" value="Por_Secre_tail"/>
    <property type="match status" value="1"/>
</dbReference>
<dbReference type="NCBIfam" id="TIGR04183">
    <property type="entry name" value="Por_Secre_tail"/>
    <property type="match status" value="1"/>
</dbReference>
<feature type="chain" id="PRO_5022143763" evidence="8">
    <location>
        <begin position="40"/>
        <end position="2887"/>
    </location>
</feature>
<dbReference type="Proteomes" id="UP000317557">
    <property type="component" value="Unassembled WGS sequence"/>
</dbReference>
<feature type="region of interest" description="Disordered" evidence="7">
    <location>
        <begin position="219"/>
        <end position="255"/>
    </location>
</feature>
<dbReference type="Pfam" id="PF13855">
    <property type="entry name" value="LRR_8"/>
    <property type="match status" value="3"/>
</dbReference>
<dbReference type="SMART" id="SM00409">
    <property type="entry name" value="IG"/>
    <property type="match status" value="4"/>
</dbReference>
<evidence type="ECO:0000259" key="9">
    <source>
        <dbReference type="PROSITE" id="PS50835"/>
    </source>
</evidence>
<dbReference type="CDD" id="cd00096">
    <property type="entry name" value="Ig"/>
    <property type="match status" value="2"/>
</dbReference>
<feature type="compositionally biased region" description="Basic and acidic residues" evidence="7">
    <location>
        <begin position="143"/>
        <end position="159"/>
    </location>
</feature>
<dbReference type="PROSITE" id="PS50835">
    <property type="entry name" value="IG_LIKE"/>
    <property type="match status" value="1"/>
</dbReference>
<dbReference type="InterPro" id="IPR001611">
    <property type="entry name" value="Leu-rich_rpt"/>
</dbReference>
<feature type="domain" description="Ig-like" evidence="9">
    <location>
        <begin position="2277"/>
        <end position="2351"/>
    </location>
</feature>
<dbReference type="GO" id="GO:0016020">
    <property type="term" value="C:membrane"/>
    <property type="evidence" value="ECO:0007669"/>
    <property type="project" value="UniProtKB-SubCell"/>
</dbReference>
<dbReference type="InterPro" id="IPR053211">
    <property type="entry name" value="DNA_repair-toleration"/>
</dbReference>
<organism evidence="10 11">
    <name type="scientific">Gracilimonas mengyeensis</name>
    <dbReference type="NCBI Taxonomy" id="1302730"/>
    <lineage>
        <taxon>Bacteria</taxon>
        <taxon>Pseudomonadati</taxon>
        <taxon>Balneolota</taxon>
        <taxon>Balneolia</taxon>
        <taxon>Balneolales</taxon>
        <taxon>Balneolaceae</taxon>
        <taxon>Gracilimonas</taxon>
    </lineage>
</organism>
<evidence type="ECO:0000256" key="3">
    <source>
        <dbReference type="ARBA" id="ARBA00022729"/>
    </source>
</evidence>
<dbReference type="InterPro" id="IPR055414">
    <property type="entry name" value="LRR_R13L4/SHOC2-like"/>
</dbReference>
<gene>
    <name evidence="10" type="ORF">SAMN06265219_10390</name>
</gene>
<accession>A0A521BVK2</accession>
<dbReference type="Gene3D" id="2.60.40.10">
    <property type="entry name" value="Immunoglobulins"/>
    <property type="match status" value="4"/>
</dbReference>
<reference evidence="10 11" key="1">
    <citation type="submission" date="2017-05" db="EMBL/GenBank/DDBJ databases">
        <authorList>
            <person name="Varghese N."/>
            <person name="Submissions S."/>
        </authorList>
    </citation>
    <scope>NUCLEOTIDE SEQUENCE [LARGE SCALE GENOMIC DNA]</scope>
    <source>
        <strain evidence="10 11">DSM 21985</strain>
    </source>
</reference>
<evidence type="ECO:0000313" key="11">
    <source>
        <dbReference type="Proteomes" id="UP000317557"/>
    </source>
</evidence>